<dbReference type="OrthoDB" id="10615434at2759"/>
<dbReference type="Proteomes" id="UP000054630">
    <property type="component" value="Unassembled WGS sequence"/>
</dbReference>
<comment type="caution">
    <text evidence="1">The sequence shown here is derived from an EMBL/GenBank/DDBJ whole genome shotgun (WGS) entry which is preliminary data.</text>
</comment>
<sequence length="136" mass="15242">MESQLNGQNVSVILYNCHNSSGHLLKRRESEMFRTARLYRLGEAAQSKPLRNQPDFLITSRRIRPPDVLCVSDKTVVATEIEDCHVYSAEDQINNDPLTANTITFASERDTKQDKSIGTHSSFNDGVSLVTDTSVK</sequence>
<evidence type="ECO:0000313" key="1">
    <source>
        <dbReference type="EMBL" id="KRX13925.1"/>
    </source>
</evidence>
<accession>A0A0V0RI52</accession>
<gene>
    <name evidence="1" type="ORF">T07_11231</name>
</gene>
<dbReference type="AlphaFoldDB" id="A0A0V0RI52"/>
<protein>
    <submittedName>
        <fullName evidence="1">Uncharacterized protein</fullName>
    </submittedName>
</protein>
<name>A0A0V0RI52_9BILA</name>
<evidence type="ECO:0000313" key="2">
    <source>
        <dbReference type="Proteomes" id="UP000054630"/>
    </source>
</evidence>
<dbReference type="EMBL" id="JYDL01000178">
    <property type="protein sequence ID" value="KRX13925.1"/>
    <property type="molecule type" value="Genomic_DNA"/>
</dbReference>
<proteinExistence type="predicted"/>
<reference evidence="1 2" key="1">
    <citation type="submission" date="2015-01" db="EMBL/GenBank/DDBJ databases">
        <title>Evolution of Trichinella species and genotypes.</title>
        <authorList>
            <person name="Korhonen P.K."/>
            <person name="Edoardo P."/>
            <person name="Giuseppe L.R."/>
            <person name="Gasser R.B."/>
        </authorList>
    </citation>
    <scope>NUCLEOTIDE SEQUENCE [LARGE SCALE GENOMIC DNA]</scope>
    <source>
        <strain evidence="1">ISS37</strain>
    </source>
</reference>
<keyword evidence="2" id="KW-1185">Reference proteome</keyword>
<organism evidence="1 2">
    <name type="scientific">Trichinella nelsoni</name>
    <dbReference type="NCBI Taxonomy" id="6336"/>
    <lineage>
        <taxon>Eukaryota</taxon>
        <taxon>Metazoa</taxon>
        <taxon>Ecdysozoa</taxon>
        <taxon>Nematoda</taxon>
        <taxon>Enoplea</taxon>
        <taxon>Dorylaimia</taxon>
        <taxon>Trichinellida</taxon>
        <taxon>Trichinellidae</taxon>
        <taxon>Trichinella</taxon>
    </lineage>
</organism>